<dbReference type="InterPro" id="IPR013320">
    <property type="entry name" value="ConA-like_dom_sf"/>
</dbReference>
<dbReference type="Pfam" id="PF14031">
    <property type="entry name" value="D-ser_dehydrat"/>
    <property type="match status" value="1"/>
</dbReference>
<dbReference type="InterPro" id="IPR000757">
    <property type="entry name" value="Beta-glucanase-like"/>
</dbReference>
<dbReference type="PANTHER" id="PTHR28004:SF2">
    <property type="entry name" value="D-SERINE DEHYDRATASE"/>
    <property type="match status" value="1"/>
</dbReference>
<dbReference type="SMART" id="SM01119">
    <property type="entry name" value="D-ser_dehydrat"/>
    <property type="match status" value="1"/>
</dbReference>
<evidence type="ECO:0000313" key="5">
    <source>
        <dbReference type="EMBL" id="RMZ74368.1"/>
    </source>
</evidence>
<accession>A0A3M7MIV3</accession>
<comment type="similarity">
    <text evidence="1">Belongs to the DSD1 family.</text>
</comment>
<dbReference type="Gene3D" id="3.20.20.10">
    <property type="entry name" value="Alanine racemase"/>
    <property type="match status" value="1"/>
</dbReference>
<feature type="domain" description="GH16" evidence="4">
    <location>
        <begin position="85"/>
        <end position="378"/>
    </location>
</feature>
<dbReference type="CDD" id="cd06819">
    <property type="entry name" value="PLPDE_III_LS_D-TA"/>
    <property type="match status" value="1"/>
</dbReference>
<name>A0A3M7MIV3_9PLEO</name>
<keyword evidence="6" id="KW-1185">Reference proteome</keyword>
<dbReference type="GO" id="GO:0005975">
    <property type="term" value="P:carbohydrate metabolic process"/>
    <property type="evidence" value="ECO:0007669"/>
    <property type="project" value="InterPro"/>
</dbReference>
<evidence type="ECO:0000313" key="6">
    <source>
        <dbReference type="Proteomes" id="UP000265663"/>
    </source>
</evidence>
<keyword evidence="3" id="KW-0472">Membrane</keyword>
<dbReference type="GO" id="GO:0036088">
    <property type="term" value="P:D-serine catabolic process"/>
    <property type="evidence" value="ECO:0007669"/>
    <property type="project" value="TreeGrafter"/>
</dbReference>
<dbReference type="PANTHER" id="PTHR28004">
    <property type="entry name" value="ZGC:162816-RELATED"/>
    <property type="match status" value="1"/>
</dbReference>
<dbReference type="InterPro" id="IPR026956">
    <property type="entry name" value="D-ser_dehydrat-like_dom"/>
</dbReference>
<dbReference type="InterPro" id="IPR029066">
    <property type="entry name" value="PLP-binding_barrel"/>
</dbReference>
<gene>
    <name evidence="5" type="ORF">GMOD_00003393</name>
</gene>
<keyword evidence="2" id="KW-0456">Lyase</keyword>
<evidence type="ECO:0000259" key="4">
    <source>
        <dbReference type="PROSITE" id="PS51762"/>
    </source>
</evidence>
<dbReference type="SUPFAM" id="SSF51419">
    <property type="entry name" value="PLP-binding barrel"/>
    <property type="match status" value="1"/>
</dbReference>
<dbReference type="SUPFAM" id="SSF49899">
    <property type="entry name" value="Concanavalin A-like lectins/glucanases"/>
    <property type="match status" value="1"/>
</dbReference>
<dbReference type="InterPro" id="IPR042208">
    <property type="entry name" value="D-ser_dehydrat-like_sf"/>
</dbReference>
<dbReference type="PROSITE" id="PS51762">
    <property type="entry name" value="GH16_2"/>
    <property type="match status" value="1"/>
</dbReference>
<organism evidence="5 6">
    <name type="scientific">Pyrenophora seminiperda CCB06</name>
    <dbReference type="NCBI Taxonomy" id="1302712"/>
    <lineage>
        <taxon>Eukaryota</taxon>
        <taxon>Fungi</taxon>
        <taxon>Dikarya</taxon>
        <taxon>Ascomycota</taxon>
        <taxon>Pezizomycotina</taxon>
        <taxon>Dothideomycetes</taxon>
        <taxon>Pleosporomycetidae</taxon>
        <taxon>Pleosporales</taxon>
        <taxon>Pleosporineae</taxon>
        <taxon>Pleosporaceae</taxon>
        <taxon>Pyrenophora</taxon>
    </lineage>
</organism>
<sequence>MAAVLRKNTKHEDYWKRDYFKSRRVKPEDVHMPWLDEVCRRTQIKNAMVIIGFVLGLATAGILIWHSMRTVGMYHYCETYRDDFTSWNNSVWTKEVELGGFGNGQFEMTTNTDENVYVENGELIIKPTLQDERFIINDTVIDMRDMGCTSSDWQNCYASTNTTNGTIVNPVKSGRINTRLGANIKYGRLEVVAKLPRGDWLWPAIWMLPKDNVYGQWPRSGEIDIAETRGNAPGYSKGGINYISSSLHFGPNSKYNGWWRNNVKRNALHTTFAADYNKFGIEWSEKYIFTYMNSRLLQVMYTQFKKPFHEVGQFPMSDPNGTRLDNPWTNTKGNSAPFDQDFYLILSLGVGATNGWFTDGKDGKPWIDMNGRAKLDFWEARDGWLPTWEDEGKMRVKTLTTMSSCYAPKVGDTLDTLDTPSMIVDLTLMESNLSSLMSQLLPTGVSIRPHLKTSKSAIVAAKMVAAGAKGGCVAKLSEAEVMCRLGFTDVLITCVIIGPAKVKRLAELVKQYPDVRIVIDCEEGARAIETALVESGFGDRTVMVLVDLDVGLHRTGVQPGEAARKLAKYVKSCQHLRLVGVQGYEGHLQHIHSLEERKNKCLESMKTLVDTADALRRDGHNISVVTTGGTGTAEFCATVPGVTEVQPGSFLFMDSDYRNAVGGTQYKQSLTILSTVISKQGPNIITIDSGLKSLTTDSGLAECKTPGYTYGVLGDEHGSLAWKEGEAKELKIGDRVEMVPSHIDPTVNLHDVYYAHRNGVIEEIWPVDSRGCVQ</sequence>
<dbReference type="AlphaFoldDB" id="A0A3M7MIV3"/>
<evidence type="ECO:0000256" key="1">
    <source>
        <dbReference type="ARBA" id="ARBA00005323"/>
    </source>
</evidence>
<keyword evidence="3" id="KW-0812">Transmembrane</keyword>
<feature type="transmembrane region" description="Helical" evidence="3">
    <location>
        <begin position="47"/>
        <end position="68"/>
    </location>
</feature>
<dbReference type="Pfam" id="PF01168">
    <property type="entry name" value="Ala_racemase_N"/>
    <property type="match status" value="1"/>
</dbReference>
<protein>
    <submittedName>
        <fullName evidence="5">Alanine racemase N-terminal</fullName>
    </submittedName>
</protein>
<dbReference type="InterPro" id="IPR051466">
    <property type="entry name" value="D-amino_acid_metab_enzyme"/>
</dbReference>
<dbReference type="Pfam" id="PF00722">
    <property type="entry name" value="Glyco_hydro_16"/>
    <property type="match status" value="1"/>
</dbReference>
<dbReference type="Proteomes" id="UP000265663">
    <property type="component" value="Unassembled WGS sequence"/>
</dbReference>
<dbReference type="GO" id="GO:0004553">
    <property type="term" value="F:hydrolase activity, hydrolyzing O-glycosyl compounds"/>
    <property type="evidence" value="ECO:0007669"/>
    <property type="project" value="InterPro"/>
</dbReference>
<dbReference type="OrthoDB" id="4781at2759"/>
<evidence type="ECO:0000256" key="2">
    <source>
        <dbReference type="ARBA" id="ARBA00023239"/>
    </source>
</evidence>
<evidence type="ECO:0000256" key="3">
    <source>
        <dbReference type="SAM" id="Phobius"/>
    </source>
</evidence>
<proteinExistence type="inferred from homology"/>
<dbReference type="Gene3D" id="2.40.37.20">
    <property type="entry name" value="D-serine dehydratase-like domain"/>
    <property type="match status" value="1"/>
</dbReference>
<keyword evidence="3" id="KW-1133">Transmembrane helix</keyword>
<dbReference type="Gene3D" id="2.60.120.200">
    <property type="match status" value="1"/>
</dbReference>
<dbReference type="EMBL" id="KE747844">
    <property type="protein sequence ID" value="RMZ74368.1"/>
    <property type="molecule type" value="Genomic_DNA"/>
</dbReference>
<dbReference type="GO" id="GO:0008721">
    <property type="term" value="F:D-serine ammonia-lyase activity"/>
    <property type="evidence" value="ECO:0007669"/>
    <property type="project" value="TreeGrafter"/>
</dbReference>
<dbReference type="InterPro" id="IPR001608">
    <property type="entry name" value="Ala_racemase_N"/>
</dbReference>
<reference evidence="5 6" key="1">
    <citation type="journal article" date="2014" name="PLoS ONE">
        <title>De novo Genome Assembly of the Fungal Plant Pathogen Pyrenophora semeniperda.</title>
        <authorList>
            <person name="Soliai M.M."/>
            <person name="Meyer S.E."/>
            <person name="Udall J.A."/>
            <person name="Elzinga D.E."/>
            <person name="Hermansen R.A."/>
            <person name="Bodily P.M."/>
            <person name="Hart A.A."/>
            <person name="Coleman C.E."/>
        </authorList>
    </citation>
    <scope>NUCLEOTIDE SEQUENCE [LARGE SCALE GENOMIC DNA]</scope>
    <source>
        <strain evidence="5 6">CCB06</strain>
        <tissue evidence="5">Mycelium</tissue>
    </source>
</reference>